<evidence type="ECO:0000313" key="2">
    <source>
        <dbReference type="Proteomes" id="UP000657918"/>
    </source>
</evidence>
<evidence type="ECO:0000313" key="1">
    <source>
        <dbReference type="EMBL" id="KAF9671452.1"/>
    </source>
</evidence>
<sequence length="62" mass="7003">MTLRILLPFEDCARTVYEVWPSGGRPSDADMVIYYTPDFLGKVALKEKDQGDVGGINRFRHG</sequence>
<dbReference type="EMBL" id="JADGMS010000012">
    <property type="protein sequence ID" value="KAF9671452.1"/>
    <property type="molecule type" value="Genomic_DNA"/>
</dbReference>
<keyword evidence="2" id="KW-1185">Reference proteome</keyword>
<protein>
    <submittedName>
        <fullName evidence="1">Uncharacterized protein</fullName>
    </submittedName>
</protein>
<dbReference type="AlphaFoldDB" id="A0A835MLX3"/>
<dbReference type="Proteomes" id="UP000657918">
    <property type="component" value="Unassembled WGS sequence"/>
</dbReference>
<comment type="caution">
    <text evidence="1">The sequence shown here is derived from an EMBL/GenBank/DDBJ whole genome shotgun (WGS) entry which is preliminary data.</text>
</comment>
<gene>
    <name evidence="1" type="ORF">SADUNF_Sadunf12G0049200</name>
</gene>
<name>A0A835MLX3_9ROSI</name>
<organism evidence="1 2">
    <name type="scientific">Salix dunnii</name>
    <dbReference type="NCBI Taxonomy" id="1413687"/>
    <lineage>
        <taxon>Eukaryota</taxon>
        <taxon>Viridiplantae</taxon>
        <taxon>Streptophyta</taxon>
        <taxon>Embryophyta</taxon>
        <taxon>Tracheophyta</taxon>
        <taxon>Spermatophyta</taxon>
        <taxon>Magnoliopsida</taxon>
        <taxon>eudicotyledons</taxon>
        <taxon>Gunneridae</taxon>
        <taxon>Pentapetalae</taxon>
        <taxon>rosids</taxon>
        <taxon>fabids</taxon>
        <taxon>Malpighiales</taxon>
        <taxon>Salicaceae</taxon>
        <taxon>Saliceae</taxon>
        <taxon>Salix</taxon>
    </lineage>
</organism>
<reference evidence="1 2" key="1">
    <citation type="submission" date="2020-10" db="EMBL/GenBank/DDBJ databases">
        <title>Plant Genome Project.</title>
        <authorList>
            <person name="Zhang R.-G."/>
        </authorList>
    </citation>
    <scope>NUCLEOTIDE SEQUENCE [LARGE SCALE GENOMIC DNA]</scope>
    <source>
        <strain evidence="1">FAFU-HL-1</strain>
        <tissue evidence="1">Leaf</tissue>
    </source>
</reference>
<accession>A0A835MLX3</accession>
<proteinExistence type="predicted"/>